<name>A0AAD8EJQ3_DIPPU</name>
<accession>A0AAD8EJQ3</accession>
<organism evidence="1 2">
    <name type="scientific">Diploptera punctata</name>
    <name type="common">Pacific beetle cockroach</name>
    <dbReference type="NCBI Taxonomy" id="6984"/>
    <lineage>
        <taxon>Eukaryota</taxon>
        <taxon>Metazoa</taxon>
        <taxon>Ecdysozoa</taxon>
        <taxon>Arthropoda</taxon>
        <taxon>Hexapoda</taxon>
        <taxon>Insecta</taxon>
        <taxon>Pterygota</taxon>
        <taxon>Neoptera</taxon>
        <taxon>Polyneoptera</taxon>
        <taxon>Dictyoptera</taxon>
        <taxon>Blattodea</taxon>
        <taxon>Blaberoidea</taxon>
        <taxon>Blaberidae</taxon>
        <taxon>Diplopterinae</taxon>
        <taxon>Diploptera</taxon>
    </lineage>
</organism>
<comment type="caution">
    <text evidence="1">The sequence shown here is derived from an EMBL/GenBank/DDBJ whole genome shotgun (WGS) entry which is preliminary data.</text>
</comment>
<feature type="non-terminal residue" evidence="1">
    <location>
        <position position="1"/>
    </location>
</feature>
<gene>
    <name evidence="1" type="ORF">L9F63_027618</name>
</gene>
<proteinExistence type="predicted"/>
<dbReference type="Proteomes" id="UP001233999">
    <property type="component" value="Unassembled WGS sequence"/>
</dbReference>
<evidence type="ECO:0000313" key="1">
    <source>
        <dbReference type="EMBL" id="KAJ9593140.1"/>
    </source>
</evidence>
<sequence>NYSSSAGSFKDTVAAISKFKKEPHYLKLHDDWGTGIHFIYYRLPLSLGNRFL</sequence>
<feature type="non-terminal residue" evidence="1">
    <location>
        <position position="52"/>
    </location>
</feature>
<protein>
    <submittedName>
        <fullName evidence="1">Uncharacterized protein</fullName>
    </submittedName>
</protein>
<dbReference type="AlphaFoldDB" id="A0AAD8EJQ3"/>
<reference evidence="1" key="1">
    <citation type="journal article" date="2023" name="IScience">
        <title>Live-bearing cockroach genome reveals convergent evolutionary mechanisms linked to viviparity in insects and beyond.</title>
        <authorList>
            <person name="Fouks B."/>
            <person name="Harrison M.C."/>
            <person name="Mikhailova A.A."/>
            <person name="Marchal E."/>
            <person name="English S."/>
            <person name="Carruthers M."/>
            <person name="Jennings E.C."/>
            <person name="Chiamaka E.L."/>
            <person name="Frigard R.A."/>
            <person name="Pippel M."/>
            <person name="Attardo G.M."/>
            <person name="Benoit J.B."/>
            <person name="Bornberg-Bauer E."/>
            <person name="Tobe S.S."/>
        </authorList>
    </citation>
    <scope>NUCLEOTIDE SEQUENCE</scope>
    <source>
        <strain evidence="1">Stay&amp;Tobe</strain>
    </source>
</reference>
<keyword evidence="2" id="KW-1185">Reference proteome</keyword>
<reference evidence="1" key="2">
    <citation type="submission" date="2023-05" db="EMBL/GenBank/DDBJ databases">
        <authorList>
            <person name="Fouks B."/>
        </authorList>
    </citation>
    <scope>NUCLEOTIDE SEQUENCE</scope>
    <source>
        <strain evidence="1">Stay&amp;Tobe</strain>
        <tissue evidence="1">Testes</tissue>
    </source>
</reference>
<dbReference type="EMBL" id="JASPKZ010003498">
    <property type="protein sequence ID" value="KAJ9593140.1"/>
    <property type="molecule type" value="Genomic_DNA"/>
</dbReference>
<evidence type="ECO:0000313" key="2">
    <source>
        <dbReference type="Proteomes" id="UP001233999"/>
    </source>
</evidence>